<keyword evidence="1" id="KW-0732">Signal</keyword>
<dbReference type="EMBL" id="CABPRJ010000017">
    <property type="protein sequence ID" value="VVC25689.1"/>
    <property type="molecule type" value="Genomic_DNA"/>
</dbReference>
<feature type="signal peptide" evidence="1">
    <location>
        <begin position="1"/>
        <end position="21"/>
    </location>
</feature>
<dbReference type="OrthoDB" id="6363452at2759"/>
<sequence length="222" mass="23902">MQIVTVTAVCLISLAIRSVSGHTINQNNNRAEDYDRDDWKEPRALKTESVLMGIAKSLIGGKIGSTGGGQSLSLNMSNIVLMLVLRGLIWGVSYMQGDGGKEARNEDATSAGGLLDDAITETDVMLFLGYLVADESGHSGCLNRVACEQPDRADGYFRAAETVWRTAKMFDGAVPLDAKYETILAGLHEAIEDGRAVGGDCRSKYKCFGSHTSDDADRFNLT</sequence>
<name>A0A5E4M1I7_9HEMI</name>
<evidence type="ECO:0000256" key="1">
    <source>
        <dbReference type="SAM" id="SignalP"/>
    </source>
</evidence>
<reference evidence="2 3" key="1">
    <citation type="submission" date="2019-08" db="EMBL/GenBank/DDBJ databases">
        <authorList>
            <person name="Alioto T."/>
            <person name="Alioto T."/>
            <person name="Gomez Garrido J."/>
        </authorList>
    </citation>
    <scope>NUCLEOTIDE SEQUENCE [LARGE SCALE GENOMIC DNA]</scope>
</reference>
<proteinExistence type="predicted"/>
<feature type="chain" id="PRO_5022830166" evidence="1">
    <location>
        <begin position="22"/>
        <end position="222"/>
    </location>
</feature>
<accession>A0A5E4M1I7</accession>
<organism evidence="2 3">
    <name type="scientific">Cinara cedri</name>
    <dbReference type="NCBI Taxonomy" id="506608"/>
    <lineage>
        <taxon>Eukaryota</taxon>
        <taxon>Metazoa</taxon>
        <taxon>Ecdysozoa</taxon>
        <taxon>Arthropoda</taxon>
        <taxon>Hexapoda</taxon>
        <taxon>Insecta</taxon>
        <taxon>Pterygota</taxon>
        <taxon>Neoptera</taxon>
        <taxon>Paraneoptera</taxon>
        <taxon>Hemiptera</taxon>
        <taxon>Sternorrhyncha</taxon>
        <taxon>Aphidomorpha</taxon>
        <taxon>Aphidoidea</taxon>
        <taxon>Aphididae</taxon>
        <taxon>Lachninae</taxon>
        <taxon>Cinara</taxon>
    </lineage>
</organism>
<gene>
    <name evidence="2" type="ORF">CINCED_3A021290</name>
</gene>
<dbReference type="Proteomes" id="UP000325440">
    <property type="component" value="Unassembled WGS sequence"/>
</dbReference>
<keyword evidence="3" id="KW-1185">Reference proteome</keyword>
<evidence type="ECO:0000313" key="3">
    <source>
        <dbReference type="Proteomes" id="UP000325440"/>
    </source>
</evidence>
<dbReference type="AlphaFoldDB" id="A0A5E4M1I7"/>
<evidence type="ECO:0000313" key="2">
    <source>
        <dbReference type="EMBL" id="VVC25689.1"/>
    </source>
</evidence>
<protein>
    <submittedName>
        <fullName evidence="2">Uncharacterized protein</fullName>
    </submittedName>
</protein>